<dbReference type="InterPro" id="IPR051532">
    <property type="entry name" value="Ester_Hydrolysis_Enzymes"/>
</dbReference>
<keyword evidence="3" id="KW-1185">Reference proteome</keyword>
<dbReference type="PANTHER" id="PTHR30383">
    <property type="entry name" value="THIOESTERASE 1/PROTEASE 1/LYSOPHOSPHOLIPASE L1"/>
    <property type="match status" value="1"/>
</dbReference>
<dbReference type="InterPro" id="IPR019734">
    <property type="entry name" value="TPR_rpt"/>
</dbReference>
<dbReference type="SUPFAM" id="SSF52266">
    <property type="entry name" value="SGNH hydrolase"/>
    <property type="match status" value="1"/>
</dbReference>
<dbReference type="Gene3D" id="3.40.50.1110">
    <property type="entry name" value="SGNH hydrolase"/>
    <property type="match status" value="2"/>
</dbReference>
<feature type="repeat" description="TPR" evidence="1">
    <location>
        <begin position="561"/>
        <end position="594"/>
    </location>
</feature>
<evidence type="ECO:0000256" key="1">
    <source>
        <dbReference type="PROSITE-ProRule" id="PRU00339"/>
    </source>
</evidence>
<proteinExistence type="predicted"/>
<dbReference type="SUPFAM" id="SSF48452">
    <property type="entry name" value="TPR-like"/>
    <property type="match status" value="2"/>
</dbReference>
<dbReference type="AlphaFoldDB" id="A0A0M4D7I1"/>
<dbReference type="PANTHER" id="PTHR30383:SF5">
    <property type="entry name" value="SGNH HYDROLASE-TYPE ESTERASE DOMAIN-CONTAINING PROTEIN"/>
    <property type="match status" value="1"/>
</dbReference>
<dbReference type="RefSeq" id="WP_053549661.1">
    <property type="nucleotide sequence ID" value="NZ_CP010802.1"/>
</dbReference>
<dbReference type="EMBL" id="CP010802">
    <property type="protein sequence ID" value="ALC15455.1"/>
    <property type="molecule type" value="Genomic_DNA"/>
</dbReference>
<dbReference type="Pfam" id="PF14559">
    <property type="entry name" value="TPR_19"/>
    <property type="match status" value="1"/>
</dbReference>
<dbReference type="SMART" id="SM00028">
    <property type="entry name" value="TPR"/>
    <property type="match status" value="3"/>
</dbReference>
<dbReference type="STRING" id="1603606.DSOUD_0667"/>
<dbReference type="KEGG" id="des:DSOUD_0667"/>
<dbReference type="GO" id="GO:0004622">
    <property type="term" value="F:phosphatidylcholine lysophospholipase activity"/>
    <property type="evidence" value="ECO:0007669"/>
    <property type="project" value="TreeGrafter"/>
</dbReference>
<protein>
    <recommendedName>
        <fullName evidence="4">Tetratricopeptide repeat protein</fullName>
    </recommendedName>
</protein>
<dbReference type="InterPro" id="IPR011990">
    <property type="entry name" value="TPR-like_helical_dom_sf"/>
</dbReference>
<dbReference type="Gene3D" id="1.25.40.10">
    <property type="entry name" value="Tetratricopeptide repeat domain"/>
    <property type="match status" value="2"/>
</dbReference>
<evidence type="ECO:0000313" key="2">
    <source>
        <dbReference type="EMBL" id="ALC15455.1"/>
    </source>
</evidence>
<organism evidence="2 3">
    <name type="scientific">Desulfuromonas soudanensis</name>
    <dbReference type="NCBI Taxonomy" id="1603606"/>
    <lineage>
        <taxon>Bacteria</taxon>
        <taxon>Pseudomonadati</taxon>
        <taxon>Thermodesulfobacteriota</taxon>
        <taxon>Desulfuromonadia</taxon>
        <taxon>Desulfuromonadales</taxon>
        <taxon>Desulfuromonadaceae</taxon>
        <taxon>Desulfuromonas</taxon>
    </lineage>
</organism>
<name>A0A0M4D7I1_9BACT</name>
<dbReference type="OrthoDB" id="5431950at2"/>
<gene>
    <name evidence="2" type="ORF">DSOUD_0667</name>
</gene>
<dbReference type="InterPro" id="IPR036514">
    <property type="entry name" value="SGNH_hydro_sf"/>
</dbReference>
<reference evidence="2 3" key="1">
    <citation type="submission" date="2015-07" db="EMBL/GenBank/DDBJ databases">
        <title>Isolation and Genomic Characterization of a Novel Halophilic Metal-Reducing Deltaproteobacterium from the Deep Subsurface.</title>
        <authorList>
            <person name="Badalamenti J.P."/>
            <person name="Summers Z.M."/>
            <person name="Gralnick J.A."/>
            <person name="Bond D.R."/>
        </authorList>
    </citation>
    <scope>NUCLEOTIDE SEQUENCE [LARGE SCALE GENOMIC DNA]</scope>
    <source>
        <strain evidence="2 3">WTL</strain>
    </source>
</reference>
<dbReference type="Proteomes" id="UP000057158">
    <property type="component" value="Chromosome"/>
</dbReference>
<dbReference type="PROSITE" id="PS50005">
    <property type="entry name" value="TPR"/>
    <property type="match status" value="1"/>
</dbReference>
<dbReference type="PATRIC" id="fig|1603606.3.peg.725"/>
<evidence type="ECO:0000313" key="3">
    <source>
        <dbReference type="Proteomes" id="UP000057158"/>
    </source>
</evidence>
<accession>A0A0M4D7I1</accession>
<evidence type="ECO:0008006" key="4">
    <source>
        <dbReference type="Google" id="ProtNLM"/>
    </source>
</evidence>
<sequence length="641" mass="70995">MKNILYNLLAVVTGLALLALIEGVLTLGGVAPLANEDPFIGFSGSAPLFIEAEPGRLVLNPVKEHYFNSPQSFQEPKPKRTFRIVALGGSTTYGRPYLGQTSFVAWLTQLLGRYDSSHRYEPLNLGGISYASYRVARVAEEMAGYEPDLFVLYAGHNEFLEARTFAGQKSELPLLRKVRGVFHHSRLYSLLFRMLPKGQAAGEDAAKTVLGDEVAAKLEQVGGTDLYHRDADFRRGVIAQYRYSMAGIIDRARQRHIPVILCTLPSNLAGMSPFKSEHRPGLLLDEQKRFAKLLQQAAENLNSGSASEALVELSEAEALDDSYALLHFFKGAALEKLGRYPEAYRAYLRAKEEDVVPLRALEVFNQVIRELAQEKQVPLADVEAAIRGASEHGIPGNTWFDDHVHPTIAGQQLIAWEVLDAATRAGVVPLSREQWLASREDADRSMRQSLRELPADYIALGEWGVGRLFFWAGKYDEAYPALLRAWLTIRNVGEIPRQIAAIEYMRGDYGLAYQRLQDATQIDSDEPQVRLLLAQVLAAQQRTGEALDVLARVPEEKVAPAQLLLVRGEVELMSGLYDEAMVTLARAVELAPEAAAVHLALAKAHRGHGDLLQAEQEYRVYLQLSGAPFTEAELAVWLKGG</sequence>
<keyword evidence="1" id="KW-0802">TPR repeat</keyword>